<accession>A0A1H9M941</accession>
<dbReference type="AlphaFoldDB" id="A0A1H9M941"/>
<reference evidence="2 3" key="1">
    <citation type="submission" date="2016-10" db="EMBL/GenBank/DDBJ databases">
        <authorList>
            <person name="de Groot N.N."/>
        </authorList>
    </citation>
    <scope>NUCLEOTIDE SEQUENCE [LARGE SCALE GENOMIC DNA]</scope>
    <source>
        <strain evidence="2 3">AR40</strain>
    </source>
</reference>
<sequence length="151" mass="17862">MIGIKMDYSKIFNIYYSICFFVFFGVLLWTVYMWLRKEPFGSNKNTKNDRIKAYRVLLLAIVIFDLWLIIIPAIKDIHIHNNGEYEVDKGTVYREIIRKGAFGIHRSIIVTVDGKEYRYQVIYADKNIKKGDEVQVTYLPHTTWSVVEKVE</sequence>
<protein>
    <submittedName>
        <fullName evidence="2">Uncharacterized protein</fullName>
    </submittedName>
</protein>
<evidence type="ECO:0000256" key="1">
    <source>
        <dbReference type="SAM" id="Phobius"/>
    </source>
</evidence>
<keyword evidence="1" id="KW-0812">Transmembrane</keyword>
<dbReference type="OrthoDB" id="1450247at1239"/>
<organism evidence="2 3">
    <name type="scientific">Butyrivibrio fibrisolvens</name>
    <dbReference type="NCBI Taxonomy" id="831"/>
    <lineage>
        <taxon>Bacteria</taxon>
        <taxon>Bacillati</taxon>
        <taxon>Bacillota</taxon>
        <taxon>Clostridia</taxon>
        <taxon>Lachnospirales</taxon>
        <taxon>Lachnospiraceae</taxon>
        <taxon>Butyrivibrio</taxon>
    </lineage>
</organism>
<feature type="transmembrane region" description="Helical" evidence="1">
    <location>
        <begin position="14"/>
        <end position="35"/>
    </location>
</feature>
<dbReference type="EMBL" id="FOGJ01000003">
    <property type="protein sequence ID" value="SER20091.1"/>
    <property type="molecule type" value="Genomic_DNA"/>
</dbReference>
<evidence type="ECO:0000313" key="2">
    <source>
        <dbReference type="EMBL" id="SER20091.1"/>
    </source>
</evidence>
<feature type="transmembrane region" description="Helical" evidence="1">
    <location>
        <begin position="56"/>
        <end position="74"/>
    </location>
</feature>
<name>A0A1H9M941_BUTFI</name>
<dbReference type="Proteomes" id="UP000182584">
    <property type="component" value="Unassembled WGS sequence"/>
</dbReference>
<evidence type="ECO:0000313" key="3">
    <source>
        <dbReference type="Proteomes" id="UP000182584"/>
    </source>
</evidence>
<keyword evidence="1" id="KW-0472">Membrane</keyword>
<gene>
    <name evidence="2" type="ORF">SAMN04487884_1033</name>
</gene>
<proteinExistence type="predicted"/>
<keyword evidence="1" id="KW-1133">Transmembrane helix</keyword>